<dbReference type="Pfam" id="PF00410">
    <property type="entry name" value="Ribosomal_S8"/>
    <property type="match status" value="1"/>
</dbReference>
<evidence type="ECO:0000256" key="1">
    <source>
        <dbReference type="ARBA" id="ARBA00006471"/>
    </source>
</evidence>
<dbReference type="Gene3D" id="3.30.1490.10">
    <property type="match status" value="1"/>
</dbReference>
<dbReference type="SUPFAM" id="SSF56047">
    <property type="entry name" value="Ribosomal protein S8"/>
    <property type="match status" value="1"/>
</dbReference>
<name>A0A6C0SK56_9MARC</name>
<keyword evidence="4" id="KW-0496">Mitochondrion</keyword>
<evidence type="ECO:0000313" key="4">
    <source>
        <dbReference type="EMBL" id="QIA60079.1"/>
    </source>
</evidence>
<evidence type="ECO:0000256" key="3">
    <source>
        <dbReference type="ARBA" id="ARBA00023274"/>
    </source>
</evidence>
<proteinExistence type="inferred from homology"/>
<dbReference type="InterPro" id="IPR035987">
    <property type="entry name" value="Ribosomal_uS8_sf"/>
</dbReference>
<evidence type="ECO:0000256" key="2">
    <source>
        <dbReference type="ARBA" id="ARBA00022980"/>
    </source>
</evidence>
<dbReference type="FunFam" id="3.30.1490.10:FF:000001">
    <property type="entry name" value="30S ribosomal protein S8"/>
    <property type="match status" value="1"/>
</dbReference>
<geneLocation type="mitochondrion" evidence="4"/>
<dbReference type="EMBL" id="MK230939">
    <property type="protein sequence ID" value="QIA60079.1"/>
    <property type="molecule type" value="Genomic_DNA"/>
</dbReference>
<comment type="similarity">
    <text evidence="1">Belongs to the universal ribosomal protein uS8 family.</text>
</comment>
<gene>
    <name evidence="4" type="primary">rps8</name>
</gene>
<sequence>MHTLSNLLSSIKNAQKAQKRVLYFSPFKKISERKKHFVCSACKITPRVFGSRLCWDFCRIMYNEGYIHGFSQEVDGSLRIALKYHFSGIGVIKKMETISKPGFRIYSSKKNRLSKKSQGLGITILSTSTGNLICDREAQKTKFGGGEILCHVF</sequence>
<protein>
    <submittedName>
        <fullName evidence="4">Ribosomal protein S8</fullName>
    </submittedName>
</protein>
<dbReference type="GO" id="GO:0005840">
    <property type="term" value="C:ribosome"/>
    <property type="evidence" value="ECO:0007669"/>
    <property type="project" value="UniProtKB-KW"/>
</dbReference>
<dbReference type="GO" id="GO:0003735">
    <property type="term" value="F:structural constituent of ribosome"/>
    <property type="evidence" value="ECO:0007669"/>
    <property type="project" value="InterPro"/>
</dbReference>
<dbReference type="GO" id="GO:0005737">
    <property type="term" value="C:cytoplasm"/>
    <property type="evidence" value="ECO:0007669"/>
    <property type="project" value="UniProtKB-ARBA"/>
</dbReference>
<dbReference type="GO" id="GO:1990904">
    <property type="term" value="C:ribonucleoprotein complex"/>
    <property type="evidence" value="ECO:0007669"/>
    <property type="project" value="UniProtKB-KW"/>
</dbReference>
<accession>A0A6C0SK56</accession>
<keyword evidence="2 4" id="KW-0689">Ribosomal protein</keyword>
<dbReference type="AlphaFoldDB" id="A0A6C0SK56"/>
<keyword evidence="3" id="KW-0687">Ribonucleoprotein</keyword>
<reference evidence="4" key="1">
    <citation type="journal article" date="2019" name="BMC Genomics">
        <title>Mitochondrial genomes of the early land plant lineage liverworts (Marchantiophyta): conserved genome structure, and ongoing low frequency recombination.</title>
        <authorList>
            <person name="Dong S."/>
            <person name="Zhao C."/>
            <person name="Zhang S."/>
            <person name="Zhang L."/>
            <person name="Wu H."/>
            <person name="Liu H."/>
            <person name="Zhu R."/>
            <person name="Jia Y."/>
            <person name="Goffinet B."/>
            <person name="Liu Y."/>
        </authorList>
    </citation>
    <scope>NUCLEOTIDE SEQUENCE</scope>
</reference>
<organism evidence="4">
    <name type="scientific">Radula japonica</name>
    <dbReference type="NCBI Taxonomy" id="1068553"/>
    <lineage>
        <taxon>Eukaryota</taxon>
        <taxon>Viridiplantae</taxon>
        <taxon>Streptophyta</taxon>
        <taxon>Embryophyta</taxon>
        <taxon>Marchantiophyta</taxon>
        <taxon>Jungermanniopsida</taxon>
        <taxon>Jungermanniidae</taxon>
        <taxon>Porellales</taxon>
        <taxon>Radulineae</taxon>
        <taxon>Radulaceae</taxon>
        <taxon>Radula</taxon>
        <taxon>Radula subgen. Radula</taxon>
    </lineage>
</organism>
<dbReference type="InterPro" id="IPR000630">
    <property type="entry name" value="Ribosomal_uS8"/>
</dbReference>
<dbReference type="GO" id="GO:0006412">
    <property type="term" value="P:translation"/>
    <property type="evidence" value="ECO:0007669"/>
    <property type="project" value="InterPro"/>
</dbReference>